<proteinExistence type="predicted"/>
<dbReference type="AlphaFoldDB" id="A0A840A9V7"/>
<dbReference type="Pfam" id="PF06067">
    <property type="entry name" value="DUF932"/>
    <property type="match status" value="1"/>
</dbReference>
<dbReference type="RefSeq" id="WP_184381913.1">
    <property type="nucleotide sequence ID" value="NZ_JACIDJ010000001.1"/>
</dbReference>
<protein>
    <recommendedName>
        <fullName evidence="3">DUF932 domain-containing protein</fullName>
    </recommendedName>
</protein>
<keyword evidence="2" id="KW-1185">Reference proteome</keyword>
<name>A0A840A9V7_9PROT</name>
<dbReference type="Proteomes" id="UP000553193">
    <property type="component" value="Unassembled WGS sequence"/>
</dbReference>
<evidence type="ECO:0000313" key="1">
    <source>
        <dbReference type="EMBL" id="MBB3896960.1"/>
    </source>
</evidence>
<sequence>MTIAARPWKPRNPQEAFFPVEMRPLFMRGSGRSESYNKLDRHFAVVDVERQNPFAVVTEEYKLVTNEAAYVMAAEVMQKVFHTTQLSDMECLNITMPKSRSFCHIDLIHKTADFSPWERDKWTAFLRISNSYNRTRLLRFELGFCRWICLNGIIFGSKSIEFSYAHTRRGMDRVDRFAENIGDIRKLETALTEKLHQLKRYHVPPKEMLPLLCRAFDIRVTKEVLTKQRRVSDLLALRQQASSLTEAYFSDMGPHGYAALNVLTDYASRPTGVIAPEASMHGLQEKAGSWMDDFISAIKSPDFSFDHYLAEYRQTAELIEAL</sequence>
<organism evidence="1 2">
    <name type="scientific">Roseococcus suduntuyensis</name>
    <dbReference type="NCBI Taxonomy" id="455361"/>
    <lineage>
        <taxon>Bacteria</taxon>
        <taxon>Pseudomonadati</taxon>
        <taxon>Pseudomonadota</taxon>
        <taxon>Alphaproteobacteria</taxon>
        <taxon>Acetobacterales</taxon>
        <taxon>Roseomonadaceae</taxon>
        <taxon>Roseococcus</taxon>
    </lineage>
</organism>
<dbReference type="EMBL" id="JACIDJ010000001">
    <property type="protein sequence ID" value="MBB3896960.1"/>
    <property type="molecule type" value="Genomic_DNA"/>
</dbReference>
<accession>A0A840A9V7</accession>
<gene>
    <name evidence="1" type="ORF">GGQ83_000386</name>
</gene>
<comment type="caution">
    <text evidence="1">The sequence shown here is derived from an EMBL/GenBank/DDBJ whole genome shotgun (WGS) entry which is preliminary data.</text>
</comment>
<evidence type="ECO:0008006" key="3">
    <source>
        <dbReference type="Google" id="ProtNLM"/>
    </source>
</evidence>
<reference evidence="1 2" key="1">
    <citation type="submission" date="2020-08" db="EMBL/GenBank/DDBJ databases">
        <title>Genomic Encyclopedia of Type Strains, Phase IV (KMG-IV): sequencing the most valuable type-strain genomes for metagenomic binning, comparative biology and taxonomic classification.</title>
        <authorList>
            <person name="Goeker M."/>
        </authorList>
    </citation>
    <scope>NUCLEOTIDE SEQUENCE [LARGE SCALE GENOMIC DNA]</scope>
    <source>
        <strain evidence="1 2">DSM 19979</strain>
    </source>
</reference>
<dbReference type="InterPro" id="IPR026325">
    <property type="entry name" value="DUF932"/>
</dbReference>
<evidence type="ECO:0000313" key="2">
    <source>
        <dbReference type="Proteomes" id="UP000553193"/>
    </source>
</evidence>